<evidence type="ECO:0000256" key="1">
    <source>
        <dbReference type="SAM" id="Phobius"/>
    </source>
</evidence>
<feature type="transmembrane region" description="Helical" evidence="1">
    <location>
        <begin position="51"/>
        <end position="71"/>
    </location>
</feature>
<dbReference type="RefSeq" id="XP_031917074.1">
    <property type="nucleotide sequence ID" value="XM_032053672.1"/>
</dbReference>
<gene>
    <name evidence="2" type="ORF">BDV38DRAFT_238458</name>
</gene>
<name>A0A5N6T476_ASPPS</name>
<dbReference type="GeneID" id="43637882"/>
<keyword evidence="1" id="KW-0472">Membrane</keyword>
<reference evidence="2 3" key="1">
    <citation type="submission" date="2019-04" db="EMBL/GenBank/DDBJ databases">
        <title>Friends and foes A comparative genomics study of 23 Aspergillus species from section Flavi.</title>
        <authorList>
            <consortium name="DOE Joint Genome Institute"/>
            <person name="Kjaerbolling I."/>
            <person name="Vesth T."/>
            <person name="Frisvad J.C."/>
            <person name="Nybo J.L."/>
            <person name="Theobald S."/>
            <person name="Kildgaard S."/>
            <person name="Isbrandt T."/>
            <person name="Kuo A."/>
            <person name="Sato A."/>
            <person name="Lyhne E.K."/>
            <person name="Kogle M.E."/>
            <person name="Wiebenga A."/>
            <person name="Kun R.S."/>
            <person name="Lubbers R.J."/>
            <person name="Makela M.R."/>
            <person name="Barry K."/>
            <person name="Chovatia M."/>
            <person name="Clum A."/>
            <person name="Daum C."/>
            <person name="Haridas S."/>
            <person name="He G."/>
            <person name="LaButti K."/>
            <person name="Lipzen A."/>
            <person name="Mondo S."/>
            <person name="Riley R."/>
            <person name="Salamov A."/>
            <person name="Simmons B.A."/>
            <person name="Magnuson J.K."/>
            <person name="Henrissat B."/>
            <person name="Mortensen U.H."/>
            <person name="Larsen T.O."/>
            <person name="Devries R.P."/>
            <person name="Grigoriev I.V."/>
            <person name="Machida M."/>
            <person name="Baker S.E."/>
            <person name="Andersen M.R."/>
        </authorList>
    </citation>
    <scope>NUCLEOTIDE SEQUENCE [LARGE SCALE GENOMIC DNA]</scope>
    <source>
        <strain evidence="2 3">CBS 117625</strain>
    </source>
</reference>
<organism evidence="2 3">
    <name type="scientific">Aspergillus pseudotamarii</name>
    <dbReference type="NCBI Taxonomy" id="132259"/>
    <lineage>
        <taxon>Eukaryota</taxon>
        <taxon>Fungi</taxon>
        <taxon>Dikarya</taxon>
        <taxon>Ascomycota</taxon>
        <taxon>Pezizomycotina</taxon>
        <taxon>Eurotiomycetes</taxon>
        <taxon>Eurotiomycetidae</taxon>
        <taxon>Eurotiales</taxon>
        <taxon>Aspergillaceae</taxon>
        <taxon>Aspergillus</taxon>
        <taxon>Aspergillus subgen. Circumdati</taxon>
    </lineage>
</organism>
<keyword evidence="1" id="KW-1133">Transmembrane helix</keyword>
<evidence type="ECO:0000313" key="3">
    <source>
        <dbReference type="Proteomes" id="UP000325672"/>
    </source>
</evidence>
<protein>
    <submittedName>
        <fullName evidence="2">Uncharacterized protein</fullName>
    </submittedName>
</protein>
<feature type="transmembrane region" description="Helical" evidence="1">
    <location>
        <begin position="12"/>
        <end position="31"/>
    </location>
</feature>
<accession>A0A5N6T476</accession>
<sequence>MSKQLYITTISSALAWIGFSLTWEIVARFLTNIFNPLALASGQQLVPTTMLRLQMVLAISYISTFWLYEWLRAPHTGFRVSTLHHLRE</sequence>
<dbReference type="EMBL" id="ML743559">
    <property type="protein sequence ID" value="KAE8141011.1"/>
    <property type="molecule type" value="Genomic_DNA"/>
</dbReference>
<dbReference type="Proteomes" id="UP000325672">
    <property type="component" value="Unassembled WGS sequence"/>
</dbReference>
<proteinExistence type="predicted"/>
<evidence type="ECO:0000313" key="2">
    <source>
        <dbReference type="EMBL" id="KAE8141011.1"/>
    </source>
</evidence>
<keyword evidence="3" id="KW-1185">Reference proteome</keyword>
<keyword evidence="1" id="KW-0812">Transmembrane</keyword>
<dbReference type="AlphaFoldDB" id="A0A5N6T476"/>